<dbReference type="STRING" id="1121290.CLAOCE_18530"/>
<dbReference type="RefSeq" id="WP_070110822.1">
    <property type="nucleotide sequence ID" value="NZ_LZFO01000031.1"/>
</dbReference>
<comment type="caution">
    <text evidence="2">The sequence shown here is derived from an EMBL/GenBank/DDBJ whole genome shotgun (WGS) entry which is preliminary data.</text>
</comment>
<dbReference type="Pfam" id="PF13229">
    <property type="entry name" value="Beta_helix"/>
    <property type="match status" value="1"/>
</dbReference>
<dbReference type="Pfam" id="PF15525">
    <property type="entry name" value="DUF4652"/>
    <property type="match status" value="1"/>
</dbReference>
<dbReference type="Gene3D" id="2.40.128.660">
    <property type="entry name" value="Uncharacterised protein PF15525, DUF4652"/>
    <property type="match status" value="1"/>
</dbReference>
<evidence type="ECO:0000313" key="3">
    <source>
        <dbReference type="Proteomes" id="UP000175744"/>
    </source>
</evidence>
<organism evidence="2 3">
    <name type="scientific">Clostridium acetireducens DSM 10703</name>
    <dbReference type="NCBI Taxonomy" id="1121290"/>
    <lineage>
        <taxon>Bacteria</taxon>
        <taxon>Bacillati</taxon>
        <taxon>Bacillota</taxon>
        <taxon>Clostridia</taxon>
        <taxon>Eubacteriales</taxon>
        <taxon>Clostridiaceae</taxon>
        <taxon>Clostridium</taxon>
    </lineage>
</organism>
<dbReference type="InterPro" id="IPR011050">
    <property type="entry name" value="Pectin_lyase_fold/virulence"/>
</dbReference>
<keyword evidence="3" id="KW-1185">Reference proteome</keyword>
<dbReference type="SMART" id="SM00710">
    <property type="entry name" value="PbH1"/>
    <property type="match status" value="4"/>
</dbReference>
<dbReference type="InterPro" id="IPR039448">
    <property type="entry name" value="Beta_helix"/>
</dbReference>
<reference evidence="2 3" key="1">
    <citation type="submission" date="2016-06" db="EMBL/GenBank/DDBJ databases">
        <title>Genome sequence of Clostridium acetireducens DSM 10703.</title>
        <authorList>
            <person name="Poehlein A."/>
            <person name="Fluechter S."/>
            <person name="Duerre P."/>
            <person name="Daniel R."/>
        </authorList>
    </citation>
    <scope>NUCLEOTIDE SEQUENCE [LARGE SCALE GENOMIC DNA]</scope>
    <source>
        <strain evidence="2 3">DSM 10703</strain>
    </source>
</reference>
<gene>
    <name evidence="2" type="ORF">CLOACE_18530</name>
</gene>
<dbReference type="OrthoDB" id="1956031at2"/>
<dbReference type="AlphaFoldDB" id="A0A1E8EX01"/>
<dbReference type="EMBL" id="LZFO01000031">
    <property type="protein sequence ID" value="OFI05285.1"/>
    <property type="molecule type" value="Genomic_DNA"/>
</dbReference>
<evidence type="ECO:0000259" key="1">
    <source>
        <dbReference type="Pfam" id="PF13229"/>
    </source>
</evidence>
<feature type="domain" description="Right handed beta helix" evidence="1">
    <location>
        <begin position="109"/>
        <end position="247"/>
    </location>
</feature>
<protein>
    <recommendedName>
        <fullName evidence="1">Right handed beta helix domain-containing protein</fullName>
    </recommendedName>
</protein>
<dbReference type="InterPro" id="IPR028102">
    <property type="entry name" value="DUF4652"/>
</dbReference>
<dbReference type="InterPro" id="IPR006626">
    <property type="entry name" value="PbH1"/>
</dbReference>
<dbReference type="SUPFAM" id="SSF51126">
    <property type="entry name" value="Pectin lyase-like"/>
    <property type="match status" value="1"/>
</dbReference>
<proteinExistence type="predicted"/>
<dbReference type="Proteomes" id="UP000175744">
    <property type="component" value="Unassembled WGS sequence"/>
</dbReference>
<accession>A0A1E8EX01</accession>
<sequence length="438" mass="50876">MNSIKDIIKEIESNHIIRIGKGTYCIENINIINDKVKYEDVYDGYELIIEDVENLIIEGDETNLTELLSKFSYANVITFNNCCNITLKNLVFGHTVENKGYCVGGVLKFNSCKNVKIYGCTCFGCGTEGFTLNNCSDFFVENTDVKECTYGIMSISDSKDIKFSNCKFYNNREFDLINLLSSQNISLDSCEIYENYTDDFGYSIFKVILCNEISFKNGTIKNNSSGYLCNNESNIDFFNSYIEDNKYYNDKFENEFIFRDYDAELIYFNNDPNSKHKILYIEQEGIKISKGEIEKYVNRDLPSKPDLLDDKLIYTSPFGFEAIGDIYLYDINLDKEKIVLKSLDMGNKQKTIKKVFWKNKDSILFIYGNAFGTVTQGGNLYEYSILDKIFKLIYENNNNEEVSDVIFTESRDEFLIEITKYDDEMNRYTKVFRKINII</sequence>
<name>A0A1E8EX01_9CLOT</name>
<evidence type="ECO:0000313" key="2">
    <source>
        <dbReference type="EMBL" id="OFI05285.1"/>
    </source>
</evidence>
<dbReference type="InterPro" id="IPR012334">
    <property type="entry name" value="Pectin_lyas_fold"/>
</dbReference>
<dbReference type="Gene3D" id="2.160.20.10">
    <property type="entry name" value="Single-stranded right-handed beta-helix, Pectin lyase-like"/>
    <property type="match status" value="1"/>
</dbReference>